<dbReference type="AlphaFoldDB" id="A0A1C0TWZ8"/>
<reference evidence="2" key="1">
    <citation type="submission" date="2016-07" db="EMBL/GenBank/DDBJ databases">
        <authorList>
            <person name="Florea S."/>
            <person name="Webb J.S."/>
            <person name="Jaromczyk J."/>
            <person name="Schardl C.L."/>
        </authorList>
    </citation>
    <scope>NUCLEOTIDE SEQUENCE [LARGE SCALE GENOMIC DNA]</scope>
    <source>
        <strain evidence="2">IPB1</strain>
    </source>
</reference>
<dbReference type="Proteomes" id="UP000093366">
    <property type="component" value="Unassembled WGS sequence"/>
</dbReference>
<comment type="caution">
    <text evidence="1">The sequence shown here is derived from an EMBL/GenBank/DDBJ whole genome shotgun (WGS) entry which is preliminary data.</text>
</comment>
<protein>
    <recommendedName>
        <fullName evidence="3">DUF4034 domain-containing protein</fullName>
    </recommendedName>
</protein>
<dbReference type="OrthoDB" id="7057927at2"/>
<evidence type="ECO:0000313" key="2">
    <source>
        <dbReference type="Proteomes" id="UP000093366"/>
    </source>
</evidence>
<dbReference type="RefSeq" id="WP_065789864.1">
    <property type="nucleotide sequence ID" value="NZ_MAUJ01000001.1"/>
</dbReference>
<sequence>MLVILFGVLALVLIIFAASKQNMRKRSIRQCSYGSVEIYHLLLNSKDYSSLKTMLSNATSFSERYFISVGISRLFPIKYLEDWVKNEPSSADALLCYGARLLQWSWDARGYGRGFEVSKKRWALFFERLDKTRNILGQCASQNPEDPTPWAYLIMVSTWFSDDIEEREYYFNQAVERDQDNWAAHMHMVIALSEKWGGNNEQMIAFAQSTFERAQEGSDLPIILLKAYIEYWKYLDVFVDMSDEAKQFIESEKIKTKAIEAYKKSLQSTNHKDSASSIFARYNASSWFWITKDRDKLRVELDILDDKIEDIHWRWAGSEGELKQAKSYAMQN</sequence>
<evidence type="ECO:0000313" key="1">
    <source>
        <dbReference type="EMBL" id="OCQ23855.1"/>
    </source>
</evidence>
<dbReference type="EMBL" id="MAUJ01000001">
    <property type="protein sequence ID" value="OCQ23855.1"/>
    <property type="molecule type" value="Genomic_DNA"/>
</dbReference>
<evidence type="ECO:0008006" key="3">
    <source>
        <dbReference type="Google" id="ProtNLM"/>
    </source>
</evidence>
<organism evidence="1 2">
    <name type="scientific">Pseudoalteromonas luteoviolacea</name>
    <dbReference type="NCBI Taxonomy" id="43657"/>
    <lineage>
        <taxon>Bacteria</taxon>
        <taxon>Pseudomonadati</taxon>
        <taxon>Pseudomonadota</taxon>
        <taxon>Gammaproteobacteria</taxon>
        <taxon>Alteromonadales</taxon>
        <taxon>Pseudoalteromonadaceae</taxon>
        <taxon>Pseudoalteromonas</taxon>
    </lineage>
</organism>
<proteinExistence type="predicted"/>
<name>A0A1C0TWZ8_9GAMM</name>
<gene>
    <name evidence="1" type="ORF">A7985_07920</name>
</gene>
<dbReference type="Gene3D" id="1.25.40.10">
    <property type="entry name" value="Tetratricopeptide repeat domain"/>
    <property type="match status" value="1"/>
</dbReference>
<accession>A0A1C0TWZ8</accession>
<dbReference type="InterPro" id="IPR011990">
    <property type="entry name" value="TPR-like_helical_dom_sf"/>
</dbReference>